<dbReference type="OrthoDB" id="9808770at2"/>
<keyword evidence="7" id="KW-0032">Aminotransferase</keyword>
<dbReference type="InterPro" id="IPR036388">
    <property type="entry name" value="WH-like_DNA-bd_sf"/>
</dbReference>
<dbReference type="RefSeq" id="WP_136930666.1">
    <property type="nucleotide sequence ID" value="NZ_SSMQ01000020.1"/>
</dbReference>
<dbReference type="Gene3D" id="1.10.10.10">
    <property type="entry name" value="Winged helix-like DNA-binding domain superfamily/Winged helix DNA-binding domain"/>
    <property type="match status" value="1"/>
</dbReference>
<evidence type="ECO:0000259" key="6">
    <source>
        <dbReference type="PROSITE" id="PS50949"/>
    </source>
</evidence>
<dbReference type="SUPFAM" id="SSF46785">
    <property type="entry name" value="Winged helix' DNA-binding domain"/>
    <property type="match status" value="1"/>
</dbReference>
<comment type="similarity">
    <text evidence="1">In the C-terminal section; belongs to the class-I pyridoxal-phosphate-dependent aminotransferase family.</text>
</comment>
<evidence type="ECO:0000256" key="2">
    <source>
        <dbReference type="ARBA" id="ARBA00022898"/>
    </source>
</evidence>
<keyword evidence="5" id="KW-0804">Transcription</keyword>
<comment type="caution">
    <text evidence="7">The sequence shown here is derived from an EMBL/GenBank/DDBJ whole genome shotgun (WGS) entry which is preliminary data.</text>
</comment>
<dbReference type="Pfam" id="PF00392">
    <property type="entry name" value="GntR"/>
    <property type="match status" value="1"/>
</dbReference>
<dbReference type="PRINTS" id="PR00035">
    <property type="entry name" value="HTHGNTR"/>
</dbReference>
<dbReference type="InterPro" id="IPR051446">
    <property type="entry name" value="HTH_trans_reg/aminotransferase"/>
</dbReference>
<dbReference type="Proteomes" id="UP000309215">
    <property type="component" value="Unassembled WGS sequence"/>
</dbReference>
<dbReference type="InterPro" id="IPR036390">
    <property type="entry name" value="WH_DNA-bd_sf"/>
</dbReference>
<dbReference type="InterPro" id="IPR004839">
    <property type="entry name" value="Aminotransferase_I/II_large"/>
</dbReference>
<dbReference type="InterPro" id="IPR015424">
    <property type="entry name" value="PyrdxlP-dep_Trfase"/>
</dbReference>
<dbReference type="GO" id="GO:0030170">
    <property type="term" value="F:pyridoxal phosphate binding"/>
    <property type="evidence" value="ECO:0007669"/>
    <property type="project" value="InterPro"/>
</dbReference>
<name>A0A4V5PPI4_9BACT</name>
<dbReference type="PANTHER" id="PTHR46577:SF1">
    <property type="entry name" value="HTH-TYPE TRANSCRIPTIONAL REGULATORY PROTEIN GABR"/>
    <property type="match status" value="1"/>
</dbReference>
<dbReference type="GO" id="GO:0003677">
    <property type="term" value="F:DNA binding"/>
    <property type="evidence" value="ECO:0007669"/>
    <property type="project" value="UniProtKB-KW"/>
</dbReference>
<dbReference type="Pfam" id="PF00155">
    <property type="entry name" value="Aminotran_1_2"/>
    <property type="match status" value="1"/>
</dbReference>
<evidence type="ECO:0000313" key="8">
    <source>
        <dbReference type="Proteomes" id="UP000309215"/>
    </source>
</evidence>
<protein>
    <submittedName>
        <fullName evidence="7">PLP-dependent aminotransferase family protein</fullName>
    </submittedName>
</protein>
<dbReference type="SUPFAM" id="SSF53383">
    <property type="entry name" value="PLP-dependent transferases"/>
    <property type="match status" value="1"/>
</dbReference>
<dbReference type="InterPro" id="IPR000524">
    <property type="entry name" value="Tscrpt_reg_HTH_GntR"/>
</dbReference>
<feature type="domain" description="HTH gntR-type" evidence="6">
    <location>
        <begin position="16"/>
        <end position="84"/>
    </location>
</feature>
<dbReference type="GO" id="GO:0003700">
    <property type="term" value="F:DNA-binding transcription factor activity"/>
    <property type="evidence" value="ECO:0007669"/>
    <property type="project" value="InterPro"/>
</dbReference>
<keyword evidence="3" id="KW-0805">Transcription regulation</keyword>
<keyword evidence="8" id="KW-1185">Reference proteome</keyword>
<accession>A0A4V5PPI4</accession>
<dbReference type="PROSITE" id="PS50949">
    <property type="entry name" value="HTH_GNTR"/>
    <property type="match status" value="1"/>
</dbReference>
<keyword evidence="2" id="KW-0663">Pyridoxal phosphate</keyword>
<keyword evidence="7" id="KW-0808">Transferase</keyword>
<gene>
    <name evidence="7" type="ORF">E8A74_20145</name>
</gene>
<sequence>MREHPFELALDPSPDVPIFVQITRALIEDIRRGRLRPGAALPGSRALARSLGVHRNTVVAAYRELAAQGWVETRSATMTYVSTTMPDVPRRRASPTTLGTIAARAGFDLPARVSAGGWGTEAPPGAIVFSGGMPDLRLLPTEILARAYRRVLRGSARRLFEYGDARGDDRLRAALADMLASVRGLGASAGDVLVTRGSQMALDLCARALLGPGDVVAVEALGYRPAWEALAQTGARLVPLPVDAEGLSIDALAALVAREPVRAVYVTPHHQYPSTALLSPARRIRLLDLARAHRMAILEDDYDHEFHYDGRPVLPLASADRAGVVVYIGTLSKILAPGLRIGFVVAPAPLVERLAAIRTFVDRQGDLALERAVAELLEDGEVQRHTRRMRRIYQARRDVLTEALRSSLGDAVELAPPPGGMAMWVRVAPGIDVDAWAERALARGVVIHPARRFAFDGRSRPFFRAGFAALDEREIHEGITRLRAALPTKGATRAAS</sequence>
<dbReference type="SMART" id="SM00345">
    <property type="entry name" value="HTH_GNTR"/>
    <property type="match status" value="1"/>
</dbReference>
<dbReference type="CDD" id="cd07377">
    <property type="entry name" value="WHTH_GntR"/>
    <property type="match status" value="1"/>
</dbReference>
<reference evidence="7 8" key="1">
    <citation type="submission" date="2019-04" db="EMBL/GenBank/DDBJ databases">
        <authorList>
            <person name="Li Y."/>
            <person name="Wang J."/>
        </authorList>
    </citation>
    <scope>NUCLEOTIDE SEQUENCE [LARGE SCALE GENOMIC DNA]</scope>
    <source>
        <strain evidence="7 8">DSM 14668</strain>
    </source>
</reference>
<organism evidence="7 8">
    <name type="scientific">Polyangium fumosum</name>
    <dbReference type="NCBI Taxonomy" id="889272"/>
    <lineage>
        <taxon>Bacteria</taxon>
        <taxon>Pseudomonadati</taxon>
        <taxon>Myxococcota</taxon>
        <taxon>Polyangia</taxon>
        <taxon>Polyangiales</taxon>
        <taxon>Polyangiaceae</taxon>
        <taxon>Polyangium</taxon>
    </lineage>
</organism>
<dbReference type="EMBL" id="SSMQ01000020">
    <property type="protein sequence ID" value="TKD06238.1"/>
    <property type="molecule type" value="Genomic_DNA"/>
</dbReference>
<dbReference type="GO" id="GO:0008483">
    <property type="term" value="F:transaminase activity"/>
    <property type="evidence" value="ECO:0007669"/>
    <property type="project" value="UniProtKB-KW"/>
</dbReference>
<evidence type="ECO:0000256" key="3">
    <source>
        <dbReference type="ARBA" id="ARBA00023015"/>
    </source>
</evidence>
<proteinExistence type="inferred from homology"/>
<evidence type="ECO:0000256" key="4">
    <source>
        <dbReference type="ARBA" id="ARBA00023125"/>
    </source>
</evidence>
<dbReference type="InterPro" id="IPR015421">
    <property type="entry name" value="PyrdxlP-dep_Trfase_major"/>
</dbReference>
<evidence type="ECO:0000256" key="5">
    <source>
        <dbReference type="ARBA" id="ARBA00023163"/>
    </source>
</evidence>
<dbReference type="AlphaFoldDB" id="A0A4V5PPI4"/>
<evidence type="ECO:0000313" key="7">
    <source>
        <dbReference type="EMBL" id="TKD06238.1"/>
    </source>
</evidence>
<dbReference type="PANTHER" id="PTHR46577">
    <property type="entry name" value="HTH-TYPE TRANSCRIPTIONAL REGULATORY PROTEIN GABR"/>
    <property type="match status" value="1"/>
</dbReference>
<dbReference type="Gene3D" id="3.40.640.10">
    <property type="entry name" value="Type I PLP-dependent aspartate aminotransferase-like (Major domain)"/>
    <property type="match status" value="1"/>
</dbReference>
<evidence type="ECO:0000256" key="1">
    <source>
        <dbReference type="ARBA" id="ARBA00005384"/>
    </source>
</evidence>
<dbReference type="CDD" id="cd00609">
    <property type="entry name" value="AAT_like"/>
    <property type="match status" value="1"/>
</dbReference>
<keyword evidence="4" id="KW-0238">DNA-binding</keyword>